<protein>
    <submittedName>
        <fullName evidence="4">SH3 domain-containing protein</fullName>
    </submittedName>
</protein>
<dbReference type="Proteomes" id="UP000594468">
    <property type="component" value="Chromosome"/>
</dbReference>
<dbReference type="RefSeq" id="WP_195170978.1">
    <property type="nucleotide sequence ID" value="NZ_CP062983.1"/>
</dbReference>
<name>A0A7S8E9U1_9CHLR</name>
<dbReference type="Pfam" id="PF08239">
    <property type="entry name" value="SH3_3"/>
    <property type="match status" value="1"/>
</dbReference>
<keyword evidence="2" id="KW-0732">Signal</keyword>
<organism evidence="4 5">
    <name type="scientific">Phototrophicus methaneseepsis</name>
    <dbReference type="NCBI Taxonomy" id="2710758"/>
    <lineage>
        <taxon>Bacteria</taxon>
        <taxon>Bacillati</taxon>
        <taxon>Chloroflexota</taxon>
        <taxon>Candidatus Thermofontia</taxon>
        <taxon>Phototrophicales</taxon>
        <taxon>Phototrophicaceae</taxon>
        <taxon>Phototrophicus</taxon>
    </lineage>
</organism>
<dbReference type="SMART" id="SM00287">
    <property type="entry name" value="SH3b"/>
    <property type="match status" value="1"/>
</dbReference>
<proteinExistence type="predicted"/>
<evidence type="ECO:0000259" key="3">
    <source>
        <dbReference type="SMART" id="SM00287"/>
    </source>
</evidence>
<feature type="chain" id="PRO_5032995725" evidence="2">
    <location>
        <begin position="25"/>
        <end position="796"/>
    </location>
</feature>
<evidence type="ECO:0000256" key="1">
    <source>
        <dbReference type="SAM" id="MobiDB-lite"/>
    </source>
</evidence>
<dbReference type="InterPro" id="IPR003646">
    <property type="entry name" value="SH3-like_bac-type"/>
</dbReference>
<sequence>MARRRIIWIAACVILVVAYATANAQDACVALVQQALAAVDENCTGLQRNSACYGFNRVDASFVAEVDDGFFTIPSDTTPLIDLEEIATAGLDTTLQQWGVAVMSVQANVPETLPGQNVTFMLVGDVQVENAVDPEDAFQAADPIIVQTVTGATVRSGPSLRNNVIGSLNPEEAVSVDARSEDADWLRVVFNERVGWLERAAVADMPAFDDLPVMDGFQRSPMQSFYLRTGIGGVRCETATDSVLVVQGPEDIKIDLTVNGARIQIGSTVIVRILPPGDLLEFIVIDGELIIYDDENGTQTTVPEGFRTTMCLAEGEDLGLDGRPDDLTVNCAPSTPEPLDQAGFSQFCTLESFPASLLNYDIDVQMCGEDDIPPTIITSAPNTPVIIFPTSQPPTPPPNTCDQFSLIAPVDAIPVTPATYSWTAYAGAAWYKVLFWNATENTLAGELRVDAPQTSVIATVGQYPTGSAVQWEVLAMSGEQILCSTGRTSVVQRDGDPSPPPPSTTEEPTEEPTQEPTEEPTQEPTEEPTVEPATLSASWACTRLENGEVPAQALISWTGADSDVAILYDNGDGNSKVSGPALSGNTTLTLYYSTPSGGSVSDSDETINLPALDCSDPNPPPSLAASWACTRLENGAIPAQALLSWTDADSDVTITYDNGDGNDTTSGTAPSGNTTLTLYYSTPSGGTVSDSNETINLPALDCSDPNPPVGPLEATWSCKVLYTGESPATVTISWTGADSDVTIIYDDGTDMQTTSGGSPSGTLDVELPFGYSEIGGTVADSDETKAFGGINCYELN</sequence>
<dbReference type="KEGG" id="pmet:G4Y79_00625"/>
<feature type="domain" description="SH3b" evidence="3">
    <location>
        <begin position="141"/>
        <end position="206"/>
    </location>
</feature>
<gene>
    <name evidence="4" type="ORF">G4Y79_00625</name>
</gene>
<feature type="compositionally biased region" description="Acidic residues" evidence="1">
    <location>
        <begin position="507"/>
        <end position="529"/>
    </location>
</feature>
<dbReference type="Gene3D" id="2.30.30.40">
    <property type="entry name" value="SH3 Domains"/>
    <property type="match status" value="1"/>
</dbReference>
<accession>A0A7S8E9U1</accession>
<feature type="signal peptide" evidence="2">
    <location>
        <begin position="1"/>
        <end position="24"/>
    </location>
</feature>
<evidence type="ECO:0000313" key="5">
    <source>
        <dbReference type="Proteomes" id="UP000594468"/>
    </source>
</evidence>
<keyword evidence="5" id="KW-1185">Reference proteome</keyword>
<reference evidence="4 5" key="1">
    <citation type="submission" date="2020-02" db="EMBL/GenBank/DDBJ databases">
        <authorList>
            <person name="Zheng R.K."/>
            <person name="Sun C.M."/>
        </authorList>
    </citation>
    <scope>NUCLEOTIDE SEQUENCE [LARGE SCALE GENOMIC DNA]</scope>
    <source>
        <strain evidence="5">rifampicinis</strain>
    </source>
</reference>
<dbReference type="EMBL" id="CP062983">
    <property type="protein sequence ID" value="QPC82909.1"/>
    <property type="molecule type" value="Genomic_DNA"/>
</dbReference>
<feature type="region of interest" description="Disordered" evidence="1">
    <location>
        <begin position="486"/>
        <end position="533"/>
    </location>
</feature>
<evidence type="ECO:0000313" key="4">
    <source>
        <dbReference type="EMBL" id="QPC82909.1"/>
    </source>
</evidence>
<dbReference type="AlphaFoldDB" id="A0A7S8E9U1"/>
<evidence type="ECO:0000256" key="2">
    <source>
        <dbReference type="SAM" id="SignalP"/>
    </source>
</evidence>